<proteinExistence type="predicted"/>
<organism evidence="1">
    <name type="scientific">marine sediment metagenome</name>
    <dbReference type="NCBI Taxonomy" id="412755"/>
    <lineage>
        <taxon>unclassified sequences</taxon>
        <taxon>metagenomes</taxon>
        <taxon>ecological metagenomes</taxon>
    </lineage>
</organism>
<name>A0A0F9JGA5_9ZZZZ</name>
<accession>A0A0F9JGA5</accession>
<dbReference type="AlphaFoldDB" id="A0A0F9JGA5"/>
<reference evidence="1" key="1">
    <citation type="journal article" date="2015" name="Nature">
        <title>Complex archaea that bridge the gap between prokaryotes and eukaryotes.</title>
        <authorList>
            <person name="Spang A."/>
            <person name="Saw J.H."/>
            <person name="Jorgensen S.L."/>
            <person name="Zaremba-Niedzwiedzka K."/>
            <person name="Martijn J."/>
            <person name="Lind A.E."/>
            <person name="van Eijk R."/>
            <person name="Schleper C."/>
            <person name="Guy L."/>
            <person name="Ettema T.J."/>
        </authorList>
    </citation>
    <scope>NUCLEOTIDE SEQUENCE</scope>
</reference>
<evidence type="ECO:0000313" key="1">
    <source>
        <dbReference type="EMBL" id="KKM68633.1"/>
    </source>
</evidence>
<gene>
    <name evidence="1" type="ORF">LCGC14_1458970</name>
</gene>
<protein>
    <submittedName>
        <fullName evidence="1">Uncharacterized protein</fullName>
    </submittedName>
</protein>
<sequence length="122" mass="13418">VGSLLTTAADGSMSTWSQNRISTYVSMVNTQKGILTEISKMRQSNKLLSVATQFIVETYTKNIVTKLGSEFTALVSVMKRQGVSSEIIETLEDITSHRLANILISEAEIAMSQTKSEFKLPN</sequence>
<dbReference type="EMBL" id="LAZR01010134">
    <property type="protein sequence ID" value="KKM68633.1"/>
    <property type="molecule type" value="Genomic_DNA"/>
</dbReference>
<comment type="caution">
    <text evidence="1">The sequence shown here is derived from an EMBL/GenBank/DDBJ whole genome shotgun (WGS) entry which is preliminary data.</text>
</comment>
<feature type="non-terminal residue" evidence="1">
    <location>
        <position position="1"/>
    </location>
</feature>